<dbReference type="SMART" id="SM00108">
    <property type="entry name" value="B_lectin"/>
    <property type="match status" value="1"/>
</dbReference>
<accession>A0A4S4ETJ4</accession>
<protein>
    <recommendedName>
        <fullName evidence="13">Receptor-like serine/threonine-protein kinase</fullName>
        <ecNumber evidence="13">2.7.11.1</ecNumber>
    </recommendedName>
</protein>
<dbReference type="Pfam" id="PF01453">
    <property type="entry name" value="B_lectin"/>
    <property type="match status" value="1"/>
</dbReference>
<keyword evidence="5 13" id="KW-0547">Nucleotide-binding</keyword>
<dbReference type="InterPro" id="IPR024171">
    <property type="entry name" value="SRK-like_kinase"/>
</dbReference>
<evidence type="ECO:0000256" key="8">
    <source>
        <dbReference type="ARBA" id="ARBA00023157"/>
    </source>
</evidence>
<dbReference type="FunFam" id="3.30.200.20:FF:000195">
    <property type="entry name" value="G-type lectin S-receptor-like serine/threonine-protein kinase"/>
    <property type="match status" value="1"/>
</dbReference>
<keyword evidence="1 13" id="KW-0723">Serine/threonine-protein kinase</keyword>
<dbReference type="PROSITE" id="PS50927">
    <property type="entry name" value="BULB_LECTIN"/>
    <property type="match status" value="1"/>
</dbReference>
<evidence type="ECO:0000256" key="1">
    <source>
        <dbReference type="ARBA" id="ARBA00022527"/>
    </source>
</evidence>
<dbReference type="AlphaFoldDB" id="A0A4S4ETJ4"/>
<keyword evidence="4 14" id="KW-0732">Signal</keyword>
<evidence type="ECO:0000256" key="12">
    <source>
        <dbReference type="ARBA" id="ARBA00048679"/>
    </source>
</evidence>
<dbReference type="InterPro" id="IPR000719">
    <property type="entry name" value="Prot_kinase_dom"/>
</dbReference>
<evidence type="ECO:0000256" key="9">
    <source>
        <dbReference type="ARBA" id="ARBA00023170"/>
    </source>
</evidence>
<dbReference type="GO" id="GO:0106310">
    <property type="term" value="F:protein serine kinase activity"/>
    <property type="evidence" value="ECO:0007669"/>
    <property type="project" value="RHEA"/>
</dbReference>
<dbReference type="FunFam" id="1.10.510.10:FF:000060">
    <property type="entry name" value="G-type lectin S-receptor-like serine/threonine-protein kinase"/>
    <property type="match status" value="1"/>
</dbReference>
<dbReference type="Pfam" id="PF00954">
    <property type="entry name" value="S_locus_glycop"/>
    <property type="match status" value="1"/>
</dbReference>
<evidence type="ECO:0000259" key="17">
    <source>
        <dbReference type="PROSITE" id="PS50948"/>
    </source>
</evidence>
<keyword evidence="10" id="KW-0325">Glycoprotein</keyword>
<evidence type="ECO:0000256" key="5">
    <source>
        <dbReference type="ARBA" id="ARBA00022741"/>
    </source>
</evidence>
<dbReference type="Pfam" id="PF08276">
    <property type="entry name" value="PAN_2"/>
    <property type="match status" value="1"/>
</dbReference>
<keyword evidence="7 13" id="KW-0067">ATP-binding</keyword>
<sequence length="908" mass="102326">MGCFFATILHISSFFFFSILILSNAMTDTITANQTIGVTDTIVSFDKNFELGFFTPGNSNNFYLAIWYKKISTGTIAWVANRARPLTDLLGVLKITNPGILLLLNSTGNVIWSSNSSTTVQNPVAQLFDNGNLVVRDGDQPENILWQSFDYPTATFLPGMKLGKNFVSGLDRYLTSWRSIDDPSPGNFTYQLDPTGYPQMIVRTGSIVKFRSGPWNGLRFSGLPMLNPNSVYTYGFISNREEMYFQFHLVNSSVFTRLVLSPTGLVQRFTWVERTHGWVLYSSAQTDNCDSYGLCGPYGNCIINRSPPCWCLDGFQPRFPTDWEGADWSGGCDRAVALECSTDGFVKYSGVKLPDTRESWFNESMSLVECRTVCLKNCSCMGYTSSDIRGEGSGCLVWFGDLIDLREFNENGQVIYIRMAASETKENQKEFELPLFELATIANATKNFSEDNKIGEGGFGPVYKGILMEGQEIAVKRLSENSRQGLDEFKNEVIYIAKLQHRNLVKLLGCCIEVEEKLLIYEYMSNKSLDYFIFDQKRSMLLDWPKRFNIIVGIARGLLYLHQDSRLRIIHRDLKVDNILLDNEMNPKISDFGIAKSFDGNETEAKTNKVVGTHGYISPEYAVHGVYSVKSDVFSFGVLVLEILSGKRNREFDHPDHHLNLLGHAWKLYIEGRPLELVDELVRGSWFECEVLRSIHVGLLCVQQYREDRPSMSTVTMMLGGEGVMPRPKQPAFFGEESPQEVDSSSESKNDCDQRNFRTALVKVKEMVLWGQELSLNAFSILMKVLCASSYTLCISKASIVLDFMVAKNLVPCLDTTILSIYQLCLASKFERVVVLKEIALRKHSSNSISVHCALMKGFYELQEKGLQVDGVTYDFLMCKEGAWKSNGVVPINGIKRLADRPAGRPVF</sequence>
<evidence type="ECO:0000259" key="16">
    <source>
        <dbReference type="PROSITE" id="PS50927"/>
    </source>
</evidence>
<keyword evidence="19" id="KW-1185">Reference proteome</keyword>
<dbReference type="GO" id="GO:0005524">
    <property type="term" value="F:ATP binding"/>
    <property type="evidence" value="ECO:0007669"/>
    <property type="project" value="UniProtKB-KW"/>
</dbReference>
<dbReference type="SUPFAM" id="SSF51110">
    <property type="entry name" value="alpha-D-mannose-specific plant lectins"/>
    <property type="match status" value="1"/>
</dbReference>
<dbReference type="EMBL" id="SDRB02002242">
    <property type="protein sequence ID" value="THG19872.1"/>
    <property type="molecule type" value="Genomic_DNA"/>
</dbReference>
<dbReference type="GO" id="GO:0048544">
    <property type="term" value="P:recognition of pollen"/>
    <property type="evidence" value="ECO:0007669"/>
    <property type="project" value="InterPro"/>
</dbReference>
<dbReference type="Gene3D" id="3.50.4.10">
    <property type="entry name" value="Hepatocyte Growth Factor"/>
    <property type="match status" value="1"/>
</dbReference>
<dbReference type="SMART" id="SM00473">
    <property type="entry name" value="PAN_AP"/>
    <property type="match status" value="1"/>
</dbReference>
<dbReference type="Gene3D" id="2.90.10.10">
    <property type="entry name" value="Bulb-type lectin domain"/>
    <property type="match status" value="1"/>
</dbReference>
<keyword evidence="6 13" id="KW-0418">Kinase</keyword>
<dbReference type="InterPro" id="IPR036426">
    <property type="entry name" value="Bulb-type_lectin_dom_sf"/>
</dbReference>
<dbReference type="PROSITE" id="PS50948">
    <property type="entry name" value="PAN"/>
    <property type="match status" value="1"/>
</dbReference>
<evidence type="ECO:0000259" key="15">
    <source>
        <dbReference type="PROSITE" id="PS50011"/>
    </source>
</evidence>
<dbReference type="CDD" id="cd01098">
    <property type="entry name" value="PAN_AP_plant"/>
    <property type="match status" value="1"/>
</dbReference>
<reference evidence="18 19" key="1">
    <citation type="journal article" date="2018" name="Proc. Natl. Acad. Sci. U.S.A.">
        <title>Draft genome sequence of Camellia sinensis var. sinensis provides insights into the evolution of the tea genome and tea quality.</title>
        <authorList>
            <person name="Wei C."/>
            <person name="Yang H."/>
            <person name="Wang S."/>
            <person name="Zhao J."/>
            <person name="Liu C."/>
            <person name="Gao L."/>
            <person name="Xia E."/>
            <person name="Lu Y."/>
            <person name="Tai Y."/>
            <person name="She G."/>
            <person name="Sun J."/>
            <person name="Cao H."/>
            <person name="Tong W."/>
            <person name="Gao Q."/>
            <person name="Li Y."/>
            <person name="Deng W."/>
            <person name="Jiang X."/>
            <person name="Wang W."/>
            <person name="Chen Q."/>
            <person name="Zhang S."/>
            <person name="Li H."/>
            <person name="Wu J."/>
            <person name="Wang P."/>
            <person name="Li P."/>
            <person name="Shi C."/>
            <person name="Zheng F."/>
            <person name="Jian J."/>
            <person name="Huang B."/>
            <person name="Shan D."/>
            <person name="Shi M."/>
            <person name="Fang C."/>
            <person name="Yue Y."/>
            <person name="Li F."/>
            <person name="Li D."/>
            <person name="Wei S."/>
            <person name="Han B."/>
            <person name="Jiang C."/>
            <person name="Yin Y."/>
            <person name="Xia T."/>
            <person name="Zhang Z."/>
            <person name="Bennetzen J.L."/>
            <person name="Zhao S."/>
            <person name="Wan X."/>
        </authorList>
    </citation>
    <scope>NUCLEOTIDE SEQUENCE [LARGE SCALE GENOMIC DNA]</scope>
    <source>
        <strain evidence="19">cv. Shuchazao</strain>
        <tissue evidence="18">Leaf</tissue>
    </source>
</reference>
<dbReference type="Pfam" id="PF07714">
    <property type="entry name" value="PK_Tyr_Ser-Thr"/>
    <property type="match status" value="1"/>
</dbReference>
<dbReference type="SMART" id="SM00220">
    <property type="entry name" value="S_TKc"/>
    <property type="match status" value="1"/>
</dbReference>
<dbReference type="CDD" id="cd14066">
    <property type="entry name" value="STKc_IRAK"/>
    <property type="match status" value="1"/>
</dbReference>
<comment type="catalytic activity">
    <reaction evidence="12 13">
        <text>L-seryl-[protein] + ATP = O-phospho-L-seryl-[protein] + ADP + H(+)</text>
        <dbReference type="Rhea" id="RHEA:17989"/>
        <dbReference type="Rhea" id="RHEA-COMP:9863"/>
        <dbReference type="Rhea" id="RHEA-COMP:11604"/>
        <dbReference type="ChEBI" id="CHEBI:15378"/>
        <dbReference type="ChEBI" id="CHEBI:29999"/>
        <dbReference type="ChEBI" id="CHEBI:30616"/>
        <dbReference type="ChEBI" id="CHEBI:83421"/>
        <dbReference type="ChEBI" id="CHEBI:456216"/>
        <dbReference type="EC" id="2.7.11.1"/>
    </reaction>
</comment>
<dbReference type="InterPro" id="IPR008271">
    <property type="entry name" value="Ser/Thr_kinase_AS"/>
</dbReference>
<evidence type="ECO:0000313" key="18">
    <source>
        <dbReference type="EMBL" id="THG19872.1"/>
    </source>
</evidence>
<dbReference type="STRING" id="542762.A0A4S4ETJ4"/>
<dbReference type="InterPro" id="IPR001245">
    <property type="entry name" value="Ser-Thr/Tyr_kinase_cat_dom"/>
</dbReference>
<dbReference type="InterPro" id="IPR000858">
    <property type="entry name" value="S_locus_glycoprot_dom"/>
</dbReference>
<dbReference type="InterPro" id="IPR001480">
    <property type="entry name" value="Bulb-type_lectin_dom"/>
</dbReference>
<dbReference type="CDD" id="cd00028">
    <property type="entry name" value="B_lectin"/>
    <property type="match status" value="1"/>
</dbReference>
<dbReference type="PROSITE" id="PS50011">
    <property type="entry name" value="PROTEIN_KINASE_DOM"/>
    <property type="match status" value="1"/>
</dbReference>
<dbReference type="FunFam" id="2.90.10.10:FF:000004">
    <property type="entry name" value="G-type lectin S-receptor-like serine/threonine-protein kinase"/>
    <property type="match status" value="1"/>
</dbReference>
<proteinExistence type="inferred from homology"/>
<comment type="catalytic activity">
    <reaction evidence="11 13">
        <text>L-threonyl-[protein] + ATP = O-phospho-L-threonyl-[protein] + ADP + H(+)</text>
        <dbReference type="Rhea" id="RHEA:46608"/>
        <dbReference type="Rhea" id="RHEA-COMP:11060"/>
        <dbReference type="Rhea" id="RHEA-COMP:11605"/>
        <dbReference type="ChEBI" id="CHEBI:15378"/>
        <dbReference type="ChEBI" id="CHEBI:30013"/>
        <dbReference type="ChEBI" id="CHEBI:30616"/>
        <dbReference type="ChEBI" id="CHEBI:61977"/>
        <dbReference type="ChEBI" id="CHEBI:456216"/>
        <dbReference type="EC" id="2.7.11.1"/>
    </reaction>
</comment>
<dbReference type="PROSITE" id="PS00108">
    <property type="entry name" value="PROTEIN_KINASE_ST"/>
    <property type="match status" value="1"/>
</dbReference>
<feature type="domain" description="Bulb-type lectin" evidence="16">
    <location>
        <begin position="27"/>
        <end position="148"/>
    </location>
</feature>
<comment type="caution">
    <text evidence="18">The sequence shown here is derived from an EMBL/GenBank/DDBJ whole genome shotgun (WGS) entry which is preliminary data.</text>
</comment>
<dbReference type="FunFam" id="3.50.4.10:FF:000002">
    <property type="entry name" value="G-type lectin S-receptor-like serine/threonine-protein kinase"/>
    <property type="match status" value="1"/>
</dbReference>
<evidence type="ECO:0000256" key="2">
    <source>
        <dbReference type="ARBA" id="ARBA00022553"/>
    </source>
</evidence>
<dbReference type="InterPro" id="IPR011009">
    <property type="entry name" value="Kinase-like_dom_sf"/>
</dbReference>
<dbReference type="PIRSF" id="PIRSF000641">
    <property type="entry name" value="SRK"/>
    <property type="match status" value="1"/>
</dbReference>
<feature type="signal peptide" evidence="14">
    <location>
        <begin position="1"/>
        <end position="25"/>
    </location>
</feature>
<dbReference type="EC" id="2.7.11.1" evidence="13"/>
<feature type="chain" id="PRO_5020920053" description="Receptor-like serine/threonine-protein kinase" evidence="14">
    <location>
        <begin position="26"/>
        <end position="908"/>
    </location>
</feature>
<dbReference type="InterPro" id="IPR003609">
    <property type="entry name" value="Pan_app"/>
</dbReference>
<keyword evidence="2" id="KW-0597">Phosphoprotein</keyword>
<dbReference type="Gene3D" id="3.30.200.20">
    <property type="entry name" value="Phosphorylase Kinase, domain 1"/>
    <property type="match status" value="1"/>
</dbReference>
<evidence type="ECO:0000256" key="7">
    <source>
        <dbReference type="ARBA" id="ARBA00022840"/>
    </source>
</evidence>
<dbReference type="PANTHER" id="PTHR32444">
    <property type="entry name" value="BULB-TYPE LECTIN DOMAIN-CONTAINING PROTEIN"/>
    <property type="match status" value="1"/>
</dbReference>
<evidence type="ECO:0000313" key="19">
    <source>
        <dbReference type="Proteomes" id="UP000306102"/>
    </source>
</evidence>
<dbReference type="Gene3D" id="1.10.510.10">
    <property type="entry name" value="Transferase(Phosphotransferase) domain 1"/>
    <property type="match status" value="1"/>
</dbReference>
<keyword evidence="9" id="KW-0675">Receptor</keyword>
<feature type="domain" description="Apple" evidence="17">
    <location>
        <begin position="340"/>
        <end position="421"/>
    </location>
</feature>
<evidence type="ECO:0000256" key="3">
    <source>
        <dbReference type="ARBA" id="ARBA00022679"/>
    </source>
</evidence>
<evidence type="ECO:0000256" key="10">
    <source>
        <dbReference type="ARBA" id="ARBA00023180"/>
    </source>
</evidence>
<organism evidence="18 19">
    <name type="scientific">Camellia sinensis var. sinensis</name>
    <name type="common">China tea</name>
    <dbReference type="NCBI Taxonomy" id="542762"/>
    <lineage>
        <taxon>Eukaryota</taxon>
        <taxon>Viridiplantae</taxon>
        <taxon>Streptophyta</taxon>
        <taxon>Embryophyta</taxon>
        <taxon>Tracheophyta</taxon>
        <taxon>Spermatophyta</taxon>
        <taxon>Magnoliopsida</taxon>
        <taxon>eudicotyledons</taxon>
        <taxon>Gunneridae</taxon>
        <taxon>Pentapetalae</taxon>
        <taxon>asterids</taxon>
        <taxon>Ericales</taxon>
        <taxon>Theaceae</taxon>
        <taxon>Camellia</taxon>
    </lineage>
</organism>
<feature type="domain" description="Protein kinase" evidence="15">
    <location>
        <begin position="448"/>
        <end position="733"/>
    </location>
</feature>
<comment type="similarity">
    <text evidence="13">Belongs to the protein kinase superfamily. Ser/Thr protein kinase family.</text>
</comment>
<evidence type="ECO:0000256" key="6">
    <source>
        <dbReference type="ARBA" id="ARBA00022777"/>
    </source>
</evidence>
<gene>
    <name evidence="18" type="ORF">TEA_014517</name>
</gene>
<dbReference type="SUPFAM" id="SSF56112">
    <property type="entry name" value="Protein kinase-like (PK-like)"/>
    <property type="match status" value="1"/>
</dbReference>
<evidence type="ECO:0000256" key="11">
    <source>
        <dbReference type="ARBA" id="ARBA00047899"/>
    </source>
</evidence>
<dbReference type="GO" id="GO:0004674">
    <property type="term" value="F:protein serine/threonine kinase activity"/>
    <property type="evidence" value="ECO:0007669"/>
    <property type="project" value="UniProtKB-KW"/>
</dbReference>
<keyword evidence="3 13" id="KW-0808">Transferase</keyword>
<evidence type="ECO:0000256" key="13">
    <source>
        <dbReference type="PIRNR" id="PIRNR000641"/>
    </source>
</evidence>
<name>A0A4S4ETJ4_CAMSN</name>
<evidence type="ECO:0000256" key="4">
    <source>
        <dbReference type="ARBA" id="ARBA00022729"/>
    </source>
</evidence>
<evidence type="ECO:0000256" key="14">
    <source>
        <dbReference type="SAM" id="SignalP"/>
    </source>
</evidence>
<dbReference type="Proteomes" id="UP000306102">
    <property type="component" value="Unassembled WGS sequence"/>
</dbReference>
<dbReference type="PANTHER" id="PTHR32444:SF235">
    <property type="entry name" value="OS01G0783900 PROTEIN"/>
    <property type="match status" value="1"/>
</dbReference>
<keyword evidence="8" id="KW-1015">Disulfide bond</keyword>